<dbReference type="AlphaFoldDB" id="A0A0V1KI53"/>
<reference evidence="1 2" key="1">
    <citation type="submission" date="2015-05" db="EMBL/GenBank/DDBJ databases">
        <title>Evolution of Trichinella species and genotypes.</title>
        <authorList>
            <person name="Korhonen P.K."/>
            <person name="Edoardo P."/>
            <person name="Giuseppe L.R."/>
            <person name="Gasser R.B."/>
        </authorList>
    </citation>
    <scope>NUCLEOTIDE SEQUENCE [LARGE SCALE GENOMIC DNA]</scope>
    <source>
        <strain evidence="1">ISS10</strain>
    </source>
</reference>
<feature type="non-terminal residue" evidence="1">
    <location>
        <position position="81"/>
    </location>
</feature>
<organism evidence="1 2">
    <name type="scientific">Trichinella nativa</name>
    <dbReference type="NCBI Taxonomy" id="6335"/>
    <lineage>
        <taxon>Eukaryota</taxon>
        <taxon>Metazoa</taxon>
        <taxon>Ecdysozoa</taxon>
        <taxon>Nematoda</taxon>
        <taxon>Enoplea</taxon>
        <taxon>Dorylaimia</taxon>
        <taxon>Trichinellida</taxon>
        <taxon>Trichinellidae</taxon>
        <taxon>Trichinella</taxon>
    </lineage>
</organism>
<name>A0A0V1KI53_9BILA</name>
<evidence type="ECO:0000313" key="2">
    <source>
        <dbReference type="Proteomes" id="UP000054721"/>
    </source>
</evidence>
<dbReference type="Proteomes" id="UP000054721">
    <property type="component" value="Unassembled WGS sequence"/>
</dbReference>
<accession>A0A0V1KI53</accession>
<dbReference type="EMBL" id="JYDW01001843">
    <property type="protein sequence ID" value="KRZ46904.1"/>
    <property type="molecule type" value="Genomic_DNA"/>
</dbReference>
<comment type="caution">
    <text evidence="1">The sequence shown here is derived from an EMBL/GenBank/DDBJ whole genome shotgun (WGS) entry which is preliminary data.</text>
</comment>
<feature type="non-terminal residue" evidence="1">
    <location>
        <position position="1"/>
    </location>
</feature>
<keyword evidence="2" id="KW-1185">Reference proteome</keyword>
<gene>
    <name evidence="1" type="ORF">T02_11035</name>
</gene>
<protein>
    <submittedName>
        <fullName evidence="1">Uncharacterized protein</fullName>
    </submittedName>
</protein>
<sequence length="81" mass="9032">SEVQSIIIKVGTWQHSGRHGTGVAESSTPSSKVCYHNTCFKVARMTFLKPIPTVTHLLQQEHTYSNRTVPTNSATPWSKHI</sequence>
<proteinExistence type="predicted"/>
<evidence type="ECO:0000313" key="1">
    <source>
        <dbReference type="EMBL" id="KRZ46904.1"/>
    </source>
</evidence>